<dbReference type="EMBL" id="JBBCAQ010000022">
    <property type="protein sequence ID" value="KAK7591050.1"/>
    <property type="molecule type" value="Genomic_DNA"/>
</dbReference>
<dbReference type="CDD" id="cd10454">
    <property type="entry name" value="GIY-YIG_COG3680_Meta"/>
    <property type="match status" value="1"/>
</dbReference>
<dbReference type="GO" id="GO:0000724">
    <property type="term" value="P:double-strand break repair via homologous recombination"/>
    <property type="evidence" value="ECO:0007669"/>
    <property type="project" value="TreeGrafter"/>
</dbReference>
<feature type="compositionally biased region" description="Polar residues" evidence="2">
    <location>
        <begin position="309"/>
        <end position="318"/>
    </location>
</feature>
<keyword evidence="4" id="KW-1185">Reference proteome</keyword>
<dbReference type="GO" id="GO:0004520">
    <property type="term" value="F:DNA endonuclease activity"/>
    <property type="evidence" value="ECO:0007669"/>
    <property type="project" value="TreeGrafter"/>
</dbReference>
<proteinExistence type="predicted"/>
<feature type="region of interest" description="Disordered" evidence="2">
    <location>
        <begin position="558"/>
        <end position="590"/>
    </location>
</feature>
<dbReference type="PROSITE" id="PS50297">
    <property type="entry name" value="ANK_REP_REGION"/>
    <property type="match status" value="2"/>
</dbReference>
<dbReference type="Pfam" id="PF22945">
    <property type="entry name" value="LEM-3_GIY-YIG"/>
    <property type="match status" value="1"/>
</dbReference>
<dbReference type="PANTHER" id="PTHR46427:SF1">
    <property type="entry name" value="ANKYRIN REPEAT AND LEM DOMAIN-CONTAINING PROTEIN 1"/>
    <property type="match status" value="1"/>
</dbReference>
<feature type="repeat" description="ANK" evidence="1">
    <location>
        <begin position="84"/>
        <end position="116"/>
    </location>
</feature>
<evidence type="ECO:0000313" key="4">
    <source>
        <dbReference type="Proteomes" id="UP001367676"/>
    </source>
</evidence>
<organism evidence="3 4">
    <name type="scientific">Parthenolecanium corni</name>
    <dbReference type="NCBI Taxonomy" id="536013"/>
    <lineage>
        <taxon>Eukaryota</taxon>
        <taxon>Metazoa</taxon>
        <taxon>Ecdysozoa</taxon>
        <taxon>Arthropoda</taxon>
        <taxon>Hexapoda</taxon>
        <taxon>Insecta</taxon>
        <taxon>Pterygota</taxon>
        <taxon>Neoptera</taxon>
        <taxon>Paraneoptera</taxon>
        <taxon>Hemiptera</taxon>
        <taxon>Sternorrhyncha</taxon>
        <taxon>Coccoidea</taxon>
        <taxon>Coccidae</taxon>
        <taxon>Parthenolecanium</taxon>
    </lineage>
</organism>
<dbReference type="InterPro" id="IPR034998">
    <property type="entry name" value="ANKLE1"/>
</dbReference>
<dbReference type="Pfam" id="PF12796">
    <property type="entry name" value="Ank_2"/>
    <property type="match status" value="1"/>
</dbReference>
<accession>A0AAN9TH49</accession>
<sequence>MTNLMKLSKDWHLSTALYDAIEDANVRQVASLLLEKHANPNLIIPDYGIAPFHLAVGHENERFSKEITKFLLKNGSDPNVVGIDGVTPLHIAVAWNRSIIVRLLLSYGADPWILDDSEKNSFHYAYEEQAWDALKTLEIFRRTQNMDSFVNEKKNYSIQLDKVIIHANDVQAEYRPHYNGSCCNTSKSTQSIGTQTPLHVNRIQQSSDDSRDFSYDITKDIKESGDFYLDITKNGKESDVNFIMDDSLEWCEEAQDLMITDDCKRKIILHRSRSKVYEYNPDKRPVIHNCADEVNAGIERTFFNKPDSSHQSKSNPESSDSKEEDSLNTVEENVSKKSVDVEVQTVACWNNVCNNLVQMKKIISPDSILLSEESLLSEDQSDCALAKEKPLFYRIETLTLIDDSASVSSLQTNNAASQKNGNGSATSTPQRKPKKYEKSAVVKVSRDDLKAVSWSRCLRNCTCISKRINESDSFTAYQTNAKDKLDLVSGVDVLPEVTAVGKSDEKHDSGSSGVDVNAVDISEGSSNYLDPNISIELKYTDEEDGIEFIEAKLPLSTSSKPAKKSSVSSKRSSSDGAVEESEPSDPGAYDTDYIRKELKKVGFFPGPMAGTPTKRLYLKKLRRIRKTVASPVTHFIKPSFSSELEQVLNDDSWLETLSKWSKLESDLRENFSDCSRSASWRNGTAKTSFTYLLLDPRISDNLPARYEEMELIDVWRTFTKAIFYIGKGTRARPYEHLHEAFLVWGETKASKKRRCSLKVKHILDIWKDGMGIVCVQAFHNLIPAEAFTREAAMIDAIGLPRLKNEKCGMYYGVVASWNSKLKRRLGAFLLYRALRIFITQNEIQLKPTDLK</sequence>
<comment type="caution">
    <text evidence="3">The sequence shown here is derived from an EMBL/GenBank/DDBJ whole genome shotgun (WGS) entry which is preliminary data.</text>
</comment>
<dbReference type="GO" id="GO:0000712">
    <property type="term" value="P:resolution of meiotic recombination intermediates"/>
    <property type="evidence" value="ECO:0007669"/>
    <property type="project" value="TreeGrafter"/>
</dbReference>
<dbReference type="PANTHER" id="PTHR46427">
    <property type="entry name" value="ANKYRIN REPEAT AND LEM DOMAIN-CONTAINING PROTEIN 1"/>
    <property type="match status" value="1"/>
</dbReference>
<gene>
    <name evidence="3" type="ORF">V9T40_002663</name>
</gene>
<feature type="compositionally biased region" description="Polar residues" evidence="2">
    <location>
        <begin position="411"/>
        <end position="430"/>
    </location>
</feature>
<dbReference type="InterPro" id="IPR002110">
    <property type="entry name" value="Ankyrin_rpt"/>
</dbReference>
<dbReference type="Gene3D" id="1.25.40.20">
    <property type="entry name" value="Ankyrin repeat-containing domain"/>
    <property type="match status" value="1"/>
</dbReference>
<reference evidence="3 4" key="1">
    <citation type="submission" date="2024-03" db="EMBL/GenBank/DDBJ databases">
        <title>Adaptation during the transition from Ophiocordyceps entomopathogen to insect associate is accompanied by gene loss and intensified selection.</title>
        <authorList>
            <person name="Ward C.M."/>
            <person name="Onetto C.A."/>
            <person name="Borneman A.R."/>
        </authorList>
    </citation>
    <scope>NUCLEOTIDE SEQUENCE [LARGE SCALE GENOMIC DNA]</scope>
    <source>
        <strain evidence="3">AWRI1</strain>
        <tissue evidence="3">Single Adult Female</tissue>
    </source>
</reference>
<dbReference type="InterPro" id="IPR036770">
    <property type="entry name" value="Ankyrin_rpt-contain_sf"/>
</dbReference>
<keyword evidence="1" id="KW-0040">ANK repeat</keyword>
<feature type="region of interest" description="Disordered" evidence="2">
    <location>
        <begin position="302"/>
        <end position="334"/>
    </location>
</feature>
<dbReference type="SUPFAM" id="SSF48403">
    <property type="entry name" value="Ankyrin repeat"/>
    <property type="match status" value="1"/>
</dbReference>
<feature type="repeat" description="ANK" evidence="1">
    <location>
        <begin position="47"/>
        <end position="83"/>
    </location>
</feature>
<evidence type="ECO:0000256" key="1">
    <source>
        <dbReference type="PROSITE-ProRule" id="PRU00023"/>
    </source>
</evidence>
<protein>
    <recommendedName>
        <fullName evidence="5">Ankyrin repeat and LEM domain-containing protein 1</fullName>
    </recommendedName>
</protein>
<evidence type="ECO:0000256" key="2">
    <source>
        <dbReference type="SAM" id="MobiDB-lite"/>
    </source>
</evidence>
<feature type="region of interest" description="Disordered" evidence="2">
    <location>
        <begin position="411"/>
        <end position="439"/>
    </location>
</feature>
<feature type="compositionally biased region" description="Low complexity" evidence="2">
    <location>
        <begin position="558"/>
        <end position="571"/>
    </location>
</feature>
<dbReference type="AlphaFoldDB" id="A0AAN9TH49"/>
<dbReference type="SMART" id="SM00248">
    <property type="entry name" value="ANK"/>
    <property type="match status" value="3"/>
</dbReference>
<evidence type="ECO:0000313" key="3">
    <source>
        <dbReference type="EMBL" id="KAK7591050.1"/>
    </source>
</evidence>
<name>A0AAN9TH49_9HEMI</name>
<dbReference type="GO" id="GO:0005654">
    <property type="term" value="C:nucleoplasm"/>
    <property type="evidence" value="ECO:0007669"/>
    <property type="project" value="TreeGrafter"/>
</dbReference>
<dbReference type="PROSITE" id="PS50088">
    <property type="entry name" value="ANK_REPEAT"/>
    <property type="match status" value="2"/>
</dbReference>
<dbReference type="GO" id="GO:0005737">
    <property type="term" value="C:cytoplasm"/>
    <property type="evidence" value="ECO:0007669"/>
    <property type="project" value="TreeGrafter"/>
</dbReference>
<dbReference type="Proteomes" id="UP001367676">
    <property type="component" value="Unassembled WGS sequence"/>
</dbReference>
<evidence type="ECO:0008006" key="5">
    <source>
        <dbReference type="Google" id="ProtNLM"/>
    </source>
</evidence>